<dbReference type="EMBL" id="RXFT01000002">
    <property type="protein sequence ID" value="RUR66748.1"/>
    <property type="molecule type" value="Genomic_DNA"/>
</dbReference>
<organism evidence="4 5">
    <name type="scientific">Variovorax guangxiensis</name>
    <dbReference type="NCBI Taxonomy" id="1775474"/>
    <lineage>
        <taxon>Bacteria</taxon>
        <taxon>Pseudomonadati</taxon>
        <taxon>Pseudomonadota</taxon>
        <taxon>Betaproteobacteria</taxon>
        <taxon>Burkholderiales</taxon>
        <taxon>Comamonadaceae</taxon>
        <taxon>Variovorax</taxon>
    </lineage>
</organism>
<evidence type="ECO:0000256" key="1">
    <source>
        <dbReference type="SAM" id="MobiDB-lite"/>
    </source>
</evidence>
<feature type="region of interest" description="Disordered" evidence="1">
    <location>
        <begin position="178"/>
        <end position="279"/>
    </location>
</feature>
<evidence type="ECO:0000313" key="4">
    <source>
        <dbReference type="EMBL" id="RUR66748.1"/>
    </source>
</evidence>
<dbReference type="RefSeq" id="WP_126020857.1">
    <property type="nucleotide sequence ID" value="NZ_RXFT01000002.1"/>
</dbReference>
<keyword evidence="2" id="KW-0472">Membrane</keyword>
<evidence type="ECO:0000313" key="5">
    <source>
        <dbReference type="Proteomes" id="UP000281118"/>
    </source>
</evidence>
<dbReference type="OrthoDB" id="8850670at2"/>
<name>A0A3S0XDD0_9BURK</name>
<feature type="compositionally biased region" description="Low complexity" evidence="1">
    <location>
        <begin position="246"/>
        <end position="265"/>
    </location>
</feature>
<feature type="compositionally biased region" description="Low complexity" evidence="1">
    <location>
        <begin position="211"/>
        <end position="232"/>
    </location>
</feature>
<evidence type="ECO:0000256" key="2">
    <source>
        <dbReference type="SAM" id="Phobius"/>
    </source>
</evidence>
<feature type="domain" description="Zinc-ribbon" evidence="3">
    <location>
        <begin position="5"/>
        <end position="26"/>
    </location>
</feature>
<reference evidence="4 5" key="1">
    <citation type="submission" date="2018-12" db="EMBL/GenBank/DDBJ databases">
        <title>The genome sequences of Variovorax guangxiensis DSM 27352.</title>
        <authorList>
            <person name="Gao J."/>
            <person name="Sun J."/>
        </authorList>
    </citation>
    <scope>NUCLEOTIDE SEQUENCE [LARGE SCALE GENOMIC DNA]</scope>
    <source>
        <strain evidence="4 5">DSM 27352</strain>
    </source>
</reference>
<accession>A0A3S0XDD0</accession>
<gene>
    <name evidence="4" type="ORF">EJP67_06685</name>
</gene>
<sequence>MASICPVCSTENRDGANFCRSCGIKLSAAGDRIPPPPTPEREWATTAPAQLRAPTIPAPLEELPPAPSPARQSFFSRSPASAPRHDDDEQTVFMLHDDGSPRVPAPPATPQGLESSWAPSPERVKKPRVRIRKPAPVDRPPRKRAILLWVGLLAVAVAMIVAGWSGYGTRKTAPAVEETAPPASAPAPAAAAPAVEPPPPPSPPSPPPAEPAATDAQPAEQAAPSPAAEAAPAAPPPPKPAKQARKQPAAAAAPQPAAETAAPVAAPAPPPAPAAAAEPAAMCGDRNFIARAQCMAAQCLKPEYKAHAQCEAVRRQQRIEEEKRNPTLMN</sequence>
<dbReference type="Proteomes" id="UP000281118">
    <property type="component" value="Unassembled WGS sequence"/>
</dbReference>
<feature type="region of interest" description="Disordered" evidence="1">
    <location>
        <begin position="27"/>
        <end position="138"/>
    </location>
</feature>
<comment type="caution">
    <text evidence="4">The sequence shown here is derived from an EMBL/GenBank/DDBJ whole genome shotgun (WGS) entry which is preliminary data.</text>
</comment>
<feature type="compositionally biased region" description="Low complexity" evidence="1">
    <location>
        <begin position="178"/>
        <end position="194"/>
    </location>
</feature>
<protein>
    <submittedName>
        <fullName evidence="4">Zinc ribbon domain-containing protein</fullName>
    </submittedName>
</protein>
<keyword evidence="2" id="KW-1133">Transmembrane helix</keyword>
<feature type="transmembrane region" description="Helical" evidence="2">
    <location>
        <begin position="146"/>
        <end position="167"/>
    </location>
</feature>
<feature type="compositionally biased region" description="Pro residues" evidence="1">
    <location>
        <begin position="195"/>
        <end position="210"/>
    </location>
</feature>
<dbReference type="InterPro" id="IPR026870">
    <property type="entry name" value="Zinc_ribbon_dom"/>
</dbReference>
<evidence type="ECO:0000259" key="3">
    <source>
        <dbReference type="Pfam" id="PF13240"/>
    </source>
</evidence>
<proteinExistence type="predicted"/>
<dbReference type="AlphaFoldDB" id="A0A3S0XDD0"/>
<keyword evidence="2" id="KW-0812">Transmembrane</keyword>
<dbReference type="Pfam" id="PF13240">
    <property type="entry name" value="Zn_Ribbon_1"/>
    <property type="match status" value="1"/>
</dbReference>